<evidence type="ECO:0000256" key="1">
    <source>
        <dbReference type="SAM" id="MobiDB-lite"/>
    </source>
</evidence>
<feature type="region of interest" description="Disordered" evidence="1">
    <location>
        <begin position="52"/>
        <end position="72"/>
    </location>
</feature>
<reference evidence="2" key="1">
    <citation type="journal article" date="2021" name="J Fungi (Basel)">
        <title>Virulence traits and population genomics of the black yeast Aureobasidium melanogenum.</title>
        <authorList>
            <person name="Cernosa A."/>
            <person name="Sun X."/>
            <person name="Gostincar C."/>
            <person name="Fang C."/>
            <person name="Gunde-Cimerman N."/>
            <person name="Song Z."/>
        </authorList>
    </citation>
    <scope>NUCLEOTIDE SEQUENCE</scope>
    <source>
        <strain evidence="2">EXF-9298</strain>
    </source>
</reference>
<feature type="non-terminal residue" evidence="2">
    <location>
        <position position="145"/>
    </location>
</feature>
<sequence length="145" mass="15418">MGATGMFLLEDHGLQTSLTRSKADASPGHVHTPGVAVMPSSEQASFKTGLMPHSTLVDPRRDSAHPLGYVAANHPAPPMPAVPAQYHQLANQHIAEMQPMPAFNPAEGWQANVQHPPQPHHGLYTPPLARGGGAVHRGSLHPQSH</sequence>
<dbReference type="Proteomes" id="UP000729357">
    <property type="component" value="Unassembled WGS sequence"/>
</dbReference>
<dbReference type="EMBL" id="JAHFXS010003856">
    <property type="protein sequence ID" value="KAG9962641.1"/>
    <property type="molecule type" value="Genomic_DNA"/>
</dbReference>
<reference evidence="2" key="2">
    <citation type="submission" date="2021-08" db="EMBL/GenBank/DDBJ databases">
        <authorList>
            <person name="Gostincar C."/>
            <person name="Sun X."/>
            <person name="Song Z."/>
            <person name="Gunde-Cimerman N."/>
        </authorList>
    </citation>
    <scope>NUCLEOTIDE SEQUENCE</scope>
    <source>
        <strain evidence="2">EXF-9298</strain>
    </source>
</reference>
<comment type="caution">
    <text evidence="2">The sequence shown here is derived from an EMBL/GenBank/DDBJ whole genome shotgun (WGS) entry which is preliminary data.</text>
</comment>
<dbReference type="AlphaFoldDB" id="A0A9P8JK91"/>
<gene>
    <name evidence="2" type="ORF">KCU98_g16652</name>
</gene>
<evidence type="ECO:0000313" key="3">
    <source>
        <dbReference type="Proteomes" id="UP000729357"/>
    </source>
</evidence>
<keyword evidence="3" id="KW-1185">Reference proteome</keyword>
<protein>
    <submittedName>
        <fullName evidence="2">Uncharacterized protein</fullName>
    </submittedName>
</protein>
<evidence type="ECO:0000313" key="2">
    <source>
        <dbReference type="EMBL" id="KAG9962641.1"/>
    </source>
</evidence>
<accession>A0A9P8JK91</accession>
<organism evidence="2 3">
    <name type="scientific">Aureobasidium melanogenum</name>
    <name type="common">Aureobasidium pullulans var. melanogenum</name>
    <dbReference type="NCBI Taxonomy" id="46634"/>
    <lineage>
        <taxon>Eukaryota</taxon>
        <taxon>Fungi</taxon>
        <taxon>Dikarya</taxon>
        <taxon>Ascomycota</taxon>
        <taxon>Pezizomycotina</taxon>
        <taxon>Dothideomycetes</taxon>
        <taxon>Dothideomycetidae</taxon>
        <taxon>Dothideales</taxon>
        <taxon>Saccotheciaceae</taxon>
        <taxon>Aureobasidium</taxon>
    </lineage>
</organism>
<name>A0A9P8JK91_AURME</name>
<proteinExistence type="predicted"/>